<keyword evidence="1" id="KW-0479">Metal-binding</keyword>
<dbReference type="InterPro" id="IPR029063">
    <property type="entry name" value="SAM-dependent_MTases_sf"/>
</dbReference>
<comment type="caution">
    <text evidence="5">The sequence shown here is derived from an EMBL/GenBank/DDBJ whole genome shotgun (WGS) entry which is preliminary data.</text>
</comment>
<gene>
    <name evidence="5" type="ORF">H131_17381</name>
</gene>
<dbReference type="eggNOG" id="COG2226">
    <property type="taxonomic scope" value="Bacteria"/>
</dbReference>
<dbReference type="HOGENOM" id="CLU_050931_2_0_9"/>
<evidence type="ECO:0000259" key="3">
    <source>
        <dbReference type="Pfam" id="PF13649"/>
    </source>
</evidence>
<sequence length="276" mass="30566">MGALSKRAAGAELMNKNIMLFACPICQEPMKVHEQGRLECAMHHSFDIAKQGYVNMLTHGAASKYSKDLFESRKAVIDSGMYDLLEEKIRNLIATAETVLDTGCGEGSHLARIMAHKGGIGIGIDIAKEGILAAARHYPEQIWCVGDLAKSPFAKTNFDAILNILSPANYEEFKRLLVPGGCVIKVVPQSGYLQELRTQLYADSAKETYSNEQTVERFRESFADVMVERVTYSVRLTSELVPALLEMTPMGWHKSEEARIILNEITIDVDVLVGKV</sequence>
<feature type="binding site" evidence="1">
    <location>
        <position position="44"/>
    </location>
    <ligand>
        <name>Zn(2+)</name>
        <dbReference type="ChEBI" id="CHEBI:29105"/>
    </ligand>
</feature>
<feature type="binding site" evidence="2">
    <location>
        <begin position="106"/>
        <end position="107"/>
    </location>
    <ligand>
        <name>S-adenosyl-L-methionine</name>
        <dbReference type="ChEBI" id="CHEBI:59789"/>
    </ligand>
</feature>
<dbReference type="Gene3D" id="3.40.50.150">
    <property type="entry name" value="Vaccinia Virus protein VP39"/>
    <property type="match status" value="1"/>
</dbReference>
<feature type="binding site" evidence="2">
    <location>
        <position position="192"/>
    </location>
    <ligand>
        <name>S-adenosyl-L-methionine</name>
        <dbReference type="ChEBI" id="CHEBI:59789"/>
    </ligand>
</feature>
<dbReference type="RefSeq" id="WP_010860404.1">
    <property type="nucleotide sequence ID" value="NZ_KB933398.1"/>
</dbReference>
<evidence type="ECO:0000256" key="2">
    <source>
        <dbReference type="PIRSR" id="PIRSR018249-2"/>
    </source>
</evidence>
<keyword evidence="1" id="KW-0862">Zinc</keyword>
<dbReference type="PIRSF" id="PIRSF018249">
    <property type="entry name" value="MyrA_prd"/>
    <property type="match status" value="1"/>
</dbReference>
<evidence type="ECO:0000313" key="5">
    <source>
        <dbReference type="EMBL" id="EON71186.1"/>
    </source>
</evidence>
<dbReference type="InterPro" id="IPR041698">
    <property type="entry name" value="Methyltransf_25"/>
</dbReference>
<evidence type="ECO:0000313" key="6">
    <source>
        <dbReference type="Proteomes" id="UP000013911"/>
    </source>
</evidence>
<dbReference type="Pfam" id="PF13649">
    <property type="entry name" value="Methyltransf_25"/>
    <property type="match status" value="1"/>
</dbReference>
<reference evidence="5 6" key="1">
    <citation type="submission" date="2013-04" db="EMBL/GenBank/DDBJ databases">
        <title>Draft genome of the heavy metal tolerant bacterium Lysinibacillus sphaericus strain OT4b.31.</title>
        <authorList>
            <person name="Pena-Montenegro T.D."/>
            <person name="Dussan J."/>
        </authorList>
    </citation>
    <scope>NUCLEOTIDE SEQUENCE [LARGE SCALE GENOMIC DNA]</scope>
    <source>
        <strain evidence="5 6">OT4b.31</strain>
    </source>
</reference>
<evidence type="ECO:0000256" key="1">
    <source>
        <dbReference type="PIRSR" id="PIRSR018249-1"/>
    </source>
</evidence>
<proteinExistence type="predicted"/>
<dbReference type="PATRIC" id="fig|1285586.5.peg.3630"/>
<feature type="binding site" evidence="1">
    <location>
        <position position="26"/>
    </location>
    <ligand>
        <name>Zn(2+)</name>
        <dbReference type="ChEBI" id="CHEBI:29105"/>
    </ligand>
</feature>
<name>R7ZB17_LYSSH</name>
<feature type="binding site" evidence="1">
    <location>
        <position position="23"/>
    </location>
    <ligand>
        <name>Zn(2+)</name>
        <dbReference type="ChEBI" id="CHEBI:29105"/>
    </ligand>
</feature>
<feature type="domain" description="23S rRNA (guanine(745)-N(1))-methyltransferase N-terminal" evidence="4">
    <location>
        <begin position="21"/>
        <end position="57"/>
    </location>
</feature>
<dbReference type="PANTHER" id="PTHR43460:SF1">
    <property type="entry name" value="METHYLTRANSFERASE TYPE 11 DOMAIN-CONTAINING PROTEIN"/>
    <property type="match status" value="1"/>
</dbReference>
<protein>
    <submittedName>
        <fullName evidence="5">Uncharacterized protein</fullName>
    </submittedName>
</protein>
<dbReference type="EMBL" id="AQPX01000024">
    <property type="protein sequence ID" value="EON71186.1"/>
    <property type="molecule type" value="Genomic_DNA"/>
</dbReference>
<dbReference type="Proteomes" id="UP000013911">
    <property type="component" value="Unassembled WGS sequence"/>
</dbReference>
<feature type="binding site" evidence="1">
    <location>
        <position position="40"/>
    </location>
    <ligand>
        <name>Zn(2+)</name>
        <dbReference type="ChEBI" id="CHEBI:29105"/>
    </ligand>
</feature>
<feature type="domain" description="Methyltransferase" evidence="3">
    <location>
        <begin position="99"/>
        <end position="181"/>
    </location>
</feature>
<dbReference type="OrthoDB" id="5522265at2"/>
<organism evidence="5 6">
    <name type="scientific">Lysinibacillus sphaericus OT4b.31</name>
    <dbReference type="NCBI Taxonomy" id="1285586"/>
    <lineage>
        <taxon>Bacteria</taxon>
        <taxon>Bacillati</taxon>
        <taxon>Bacillota</taxon>
        <taxon>Bacilli</taxon>
        <taxon>Bacillales</taxon>
        <taxon>Bacillaceae</taxon>
        <taxon>Lysinibacillus</taxon>
    </lineage>
</organism>
<dbReference type="Pfam" id="PF21302">
    <property type="entry name" value="Zn_ribbon_RlmA"/>
    <property type="match status" value="1"/>
</dbReference>
<dbReference type="GO" id="GO:0046872">
    <property type="term" value="F:metal ion binding"/>
    <property type="evidence" value="ECO:0007669"/>
    <property type="project" value="UniProtKB-KW"/>
</dbReference>
<dbReference type="InterPro" id="IPR016718">
    <property type="entry name" value="rRNA_m1G-MeTrfase_A_prd"/>
</dbReference>
<evidence type="ECO:0000259" key="4">
    <source>
        <dbReference type="Pfam" id="PF21302"/>
    </source>
</evidence>
<dbReference type="AlphaFoldDB" id="R7ZB17"/>
<dbReference type="InterPro" id="IPR052939">
    <property type="entry name" value="23S_rRNA_MeTrnsfrase_RlmA"/>
</dbReference>
<keyword evidence="2" id="KW-0949">S-adenosyl-L-methionine</keyword>
<dbReference type="GO" id="GO:0008168">
    <property type="term" value="F:methyltransferase activity"/>
    <property type="evidence" value="ECO:0007669"/>
    <property type="project" value="InterPro"/>
</dbReference>
<accession>R7ZB17</accession>
<dbReference type="SUPFAM" id="SSF53335">
    <property type="entry name" value="S-adenosyl-L-methionine-dependent methyltransferases"/>
    <property type="match status" value="1"/>
</dbReference>
<dbReference type="PANTHER" id="PTHR43460">
    <property type="entry name" value="METHYLTRANSFERASE"/>
    <property type="match status" value="1"/>
</dbReference>
<feature type="binding site" evidence="2">
    <location>
        <position position="82"/>
    </location>
    <ligand>
        <name>S-adenosyl-L-methionine</name>
        <dbReference type="ChEBI" id="CHEBI:59789"/>
    </ligand>
</feature>
<dbReference type="InterPro" id="IPR048647">
    <property type="entry name" value="RlmA_N"/>
</dbReference>